<comment type="caution">
    <text evidence="2">The sequence shown here is derived from an EMBL/GenBank/DDBJ whole genome shotgun (WGS) entry which is preliminary data.</text>
</comment>
<dbReference type="InterPro" id="IPR050553">
    <property type="entry name" value="Thioredoxin_ResA/DsbE_sf"/>
</dbReference>
<dbReference type="GO" id="GO:0016491">
    <property type="term" value="F:oxidoreductase activity"/>
    <property type="evidence" value="ECO:0007669"/>
    <property type="project" value="InterPro"/>
</dbReference>
<proteinExistence type="predicted"/>
<dbReference type="InterPro" id="IPR013740">
    <property type="entry name" value="Redoxin"/>
</dbReference>
<dbReference type="AlphaFoldDB" id="A0A8J2TS57"/>
<dbReference type="CDD" id="cd02966">
    <property type="entry name" value="TlpA_like_family"/>
    <property type="match status" value="1"/>
</dbReference>
<organism evidence="2 3">
    <name type="scientific">Aquaticitalea lipolytica</name>
    <dbReference type="NCBI Taxonomy" id="1247562"/>
    <lineage>
        <taxon>Bacteria</taxon>
        <taxon>Pseudomonadati</taxon>
        <taxon>Bacteroidota</taxon>
        <taxon>Flavobacteriia</taxon>
        <taxon>Flavobacteriales</taxon>
        <taxon>Flavobacteriaceae</taxon>
        <taxon>Aquaticitalea</taxon>
    </lineage>
</organism>
<dbReference type="InterPro" id="IPR036249">
    <property type="entry name" value="Thioredoxin-like_sf"/>
</dbReference>
<evidence type="ECO:0000259" key="1">
    <source>
        <dbReference type="PROSITE" id="PS51352"/>
    </source>
</evidence>
<gene>
    <name evidence="2" type="ORF">GCM10011531_27070</name>
</gene>
<evidence type="ECO:0000313" key="2">
    <source>
        <dbReference type="EMBL" id="GFZ93751.1"/>
    </source>
</evidence>
<dbReference type="PANTHER" id="PTHR42852:SF17">
    <property type="entry name" value="THIOREDOXIN-LIKE PROTEIN HI_1115"/>
    <property type="match status" value="1"/>
</dbReference>
<dbReference type="Pfam" id="PF08534">
    <property type="entry name" value="Redoxin"/>
    <property type="match status" value="1"/>
</dbReference>
<sequence length="415" mass="47429">MKKIILWIILINSLAYSQDYTYNLSNDFQSQFGSSTDMVALNPIFKLESDTIFNKTYNSKIKKFPIGLSNINLAYGFLYFTGNSNSVFENEIVFLVENYMSDNPILYFDKNGNLDFTDDGGPIKFSDNFKLALKNIKNHSASLHYNISKGFFPNDAGQTFKTRIKSLYPNAYLISPNYWITNQRLFVKVSKGMLNDKPITIYLFDEDSDGLFTANIDKIFIEPNTIELEKDVSSFSRKASLISNNATFLIYGMKFSLKNLDESGDILVLEKSNKQINKIYDLGDSIDFLSLKLINDQSISINDFLNKDKYILIEVGGTWCGGCIAQKPIISEIYESNKAYVFGVFANDTKATVEKYVGKHKIEWDIGLMTQEFKKRFGINSFPTYILISPYGKIKLIDINAHRIKSLLMFSKRID</sequence>
<dbReference type="EMBL" id="BMIC01000009">
    <property type="protein sequence ID" value="GFZ93751.1"/>
    <property type="molecule type" value="Genomic_DNA"/>
</dbReference>
<dbReference type="InterPro" id="IPR013766">
    <property type="entry name" value="Thioredoxin_domain"/>
</dbReference>
<feature type="domain" description="Thioredoxin" evidence="1">
    <location>
        <begin position="280"/>
        <end position="415"/>
    </location>
</feature>
<dbReference type="RefSeq" id="WP_188606942.1">
    <property type="nucleotide sequence ID" value="NZ_BMIC01000009.1"/>
</dbReference>
<dbReference type="Gene3D" id="3.40.30.10">
    <property type="entry name" value="Glutaredoxin"/>
    <property type="match status" value="1"/>
</dbReference>
<dbReference type="SUPFAM" id="SSF52833">
    <property type="entry name" value="Thioredoxin-like"/>
    <property type="match status" value="1"/>
</dbReference>
<accession>A0A8J2TS57</accession>
<evidence type="ECO:0000313" key="3">
    <source>
        <dbReference type="Proteomes" id="UP000598120"/>
    </source>
</evidence>
<keyword evidence="3" id="KW-1185">Reference proteome</keyword>
<name>A0A8J2TS57_9FLAO</name>
<dbReference type="PROSITE" id="PS51352">
    <property type="entry name" value="THIOREDOXIN_2"/>
    <property type="match status" value="1"/>
</dbReference>
<dbReference type="PANTHER" id="PTHR42852">
    <property type="entry name" value="THIOL:DISULFIDE INTERCHANGE PROTEIN DSBE"/>
    <property type="match status" value="1"/>
</dbReference>
<reference evidence="2 3" key="1">
    <citation type="journal article" date="2014" name="Int. J. Syst. Evol. Microbiol.">
        <title>Complete genome sequence of Corynebacterium casei LMG S-19264T (=DSM 44701T), isolated from a smear-ripened cheese.</title>
        <authorList>
            <consortium name="US DOE Joint Genome Institute (JGI-PGF)"/>
            <person name="Walter F."/>
            <person name="Albersmeier A."/>
            <person name="Kalinowski J."/>
            <person name="Ruckert C."/>
        </authorList>
    </citation>
    <scope>NUCLEOTIDE SEQUENCE [LARGE SCALE GENOMIC DNA]</scope>
    <source>
        <strain evidence="2 3">CGMCC 1.15295</strain>
    </source>
</reference>
<protein>
    <recommendedName>
        <fullName evidence="1">Thioredoxin domain-containing protein</fullName>
    </recommendedName>
</protein>
<dbReference type="Proteomes" id="UP000598120">
    <property type="component" value="Unassembled WGS sequence"/>
</dbReference>